<dbReference type="InterPro" id="IPR036259">
    <property type="entry name" value="MFS_trans_sf"/>
</dbReference>
<comment type="caution">
    <text evidence="8">The sequence shown here is derived from an EMBL/GenBank/DDBJ whole genome shotgun (WGS) entry which is preliminary data.</text>
</comment>
<proteinExistence type="predicted"/>
<dbReference type="Proteomes" id="UP001365781">
    <property type="component" value="Unassembled WGS sequence"/>
</dbReference>
<evidence type="ECO:0000313" key="8">
    <source>
        <dbReference type="EMBL" id="MEI5614557.1"/>
    </source>
</evidence>
<dbReference type="PANTHER" id="PTHR23513">
    <property type="entry name" value="INTEGRAL MEMBRANE EFFLUX PROTEIN-RELATED"/>
    <property type="match status" value="1"/>
</dbReference>
<keyword evidence="2" id="KW-0813">Transport</keyword>
<accession>A0ABU8GN02</accession>
<evidence type="ECO:0000256" key="5">
    <source>
        <dbReference type="ARBA" id="ARBA00022989"/>
    </source>
</evidence>
<evidence type="ECO:0000256" key="6">
    <source>
        <dbReference type="ARBA" id="ARBA00023136"/>
    </source>
</evidence>
<name>A0ABU8GN02_9ACTN</name>
<dbReference type="InterPro" id="IPR011701">
    <property type="entry name" value="MFS"/>
</dbReference>
<keyword evidence="5 7" id="KW-1133">Transmembrane helix</keyword>
<dbReference type="Gene3D" id="1.20.1250.20">
    <property type="entry name" value="MFS general substrate transporter like domains"/>
    <property type="match status" value="1"/>
</dbReference>
<protein>
    <submittedName>
        <fullName evidence="8">MFS transporter</fullName>
    </submittedName>
</protein>
<feature type="transmembrane region" description="Helical" evidence="7">
    <location>
        <begin position="46"/>
        <end position="68"/>
    </location>
</feature>
<keyword evidence="9" id="KW-1185">Reference proteome</keyword>
<feature type="transmembrane region" description="Helical" evidence="7">
    <location>
        <begin position="20"/>
        <end position="40"/>
    </location>
</feature>
<keyword evidence="6 7" id="KW-0472">Membrane</keyword>
<dbReference type="Pfam" id="PF07690">
    <property type="entry name" value="MFS_1"/>
    <property type="match status" value="1"/>
</dbReference>
<dbReference type="RefSeq" id="WP_336543090.1">
    <property type="nucleotide sequence ID" value="NZ_JBBAYL010000007.1"/>
</dbReference>
<dbReference type="PANTHER" id="PTHR23513:SF9">
    <property type="entry name" value="ENTEROBACTIN EXPORTER ENTS"/>
    <property type="match status" value="1"/>
</dbReference>
<gene>
    <name evidence="8" type="ORF">WB403_36045</name>
</gene>
<comment type="subcellular location">
    <subcellularLocation>
        <location evidence="1">Cell inner membrane</location>
        <topology evidence="1">Multi-pass membrane protein</topology>
    </subcellularLocation>
</comment>
<keyword evidence="3" id="KW-1003">Cell membrane</keyword>
<dbReference type="EMBL" id="JBBAYM010000030">
    <property type="protein sequence ID" value="MEI5614557.1"/>
    <property type="molecule type" value="Genomic_DNA"/>
</dbReference>
<evidence type="ECO:0000256" key="4">
    <source>
        <dbReference type="ARBA" id="ARBA00022692"/>
    </source>
</evidence>
<evidence type="ECO:0000256" key="1">
    <source>
        <dbReference type="ARBA" id="ARBA00004429"/>
    </source>
</evidence>
<organism evidence="8 9">
    <name type="scientific">Streptomyces brasiliscabiei</name>
    <dbReference type="NCBI Taxonomy" id="2736302"/>
    <lineage>
        <taxon>Bacteria</taxon>
        <taxon>Bacillati</taxon>
        <taxon>Actinomycetota</taxon>
        <taxon>Actinomycetes</taxon>
        <taxon>Kitasatosporales</taxon>
        <taxon>Streptomycetaceae</taxon>
        <taxon>Streptomyces</taxon>
    </lineage>
</organism>
<evidence type="ECO:0000256" key="7">
    <source>
        <dbReference type="SAM" id="Phobius"/>
    </source>
</evidence>
<sequence length="158" mass="16963">MASPPAGRVGFTLLWTSQTFAEFAYSTAVIVLPLLALAITGSPYQAGVIGFVDALALLLAGLPAGAIADRYDRRVVMLWCEAAQMTAFGCLALSLWTGTASFTALLLLALVNGAATAVALAAFYAWPQRHDQRLQRRGRRPGALRLASFRQQQRNPAR</sequence>
<feature type="transmembrane region" description="Helical" evidence="7">
    <location>
        <begin position="102"/>
        <end position="126"/>
    </location>
</feature>
<evidence type="ECO:0000256" key="2">
    <source>
        <dbReference type="ARBA" id="ARBA00022448"/>
    </source>
</evidence>
<evidence type="ECO:0000313" key="9">
    <source>
        <dbReference type="Proteomes" id="UP001365781"/>
    </source>
</evidence>
<feature type="transmembrane region" description="Helical" evidence="7">
    <location>
        <begin position="75"/>
        <end position="96"/>
    </location>
</feature>
<reference evidence="8 9" key="1">
    <citation type="submission" date="2024-03" db="EMBL/GenBank/DDBJ databases">
        <title>First Report of Pectobacterium brasiliscabiei causing potato scab in china.</title>
        <authorList>
            <person name="Handique U."/>
        </authorList>
    </citation>
    <scope>NUCLEOTIDE SEQUENCE [LARGE SCALE GENOMIC DNA]</scope>
    <source>
        <strain evidence="8 9">ZRIMU1503</strain>
    </source>
</reference>
<evidence type="ECO:0000256" key="3">
    <source>
        <dbReference type="ARBA" id="ARBA00022475"/>
    </source>
</evidence>
<dbReference type="SUPFAM" id="SSF103473">
    <property type="entry name" value="MFS general substrate transporter"/>
    <property type="match status" value="1"/>
</dbReference>
<keyword evidence="4 7" id="KW-0812">Transmembrane</keyword>